<dbReference type="RefSeq" id="WP_156576316.1">
    <property type="nucleotide sequence ID" value="NZ_CP040336.1"/>
</dbReference>
<dbReference type="InterPro" id="IPR029470">
    <property type="entry name" value="PDDEXK_4"/>
</dbReference>
<dbReference type="EMBL" id="JBBAGW010000001">
    <property type="protein sequence ID" value="MEI5928084.1"/>
    <property type="molecule type" value="Genomic_DNA"/>
</dbReference>
<comment type="caution">
    <text evidence="1">The sequence shown here is derived from an EMBL/GenBank/DDBJ whole genome shotgun (WGS) entry which is preliminary data.</text>
</comment>
<dbReference type="Pfam" id="PF14281">
    <property type="entry name" value="PDDEXK_4"/>
    <property type="match status" value="1"/>
</dbReference>
<evidence type="ECO:0000313" key="2">
    <source>
        <dbReference type="Proteomes" id="UP001365619"/>
    </source>
</evidence>
<evidence type="ECO:0000313" key="1">
    <source>
        <dbReference type="EMBL" id="MEI5928084.1"/>
    </source>
</evidence>
<organism evidence="1 2">
    <name type="scientific">Bacillus luti</name>
    <dbReference type="NCBI Taxonomy" id="2026191"/>
    <lineage>
        <taxon>Bacteria</taxon>
        <taxon>Bacillati</taxon>
        <taxon>Bacillota</taxon>
        <taxon>Bacilli</taxon>
        <taxon>Bacillales</taxon>
        <taxon>Bacillaceae</taxon>
        <taxon>Bacillus</taxon>
        <taxon>Bacillus cereus group</taxon>
    </lineage>
</organism>
<proteinExistence type="predicted"/>
<sequence>MQMVTNIKREESFKNLIKYLYENPFNIIGISDYEIRHSRVIAWLLDPSAGHELSNFFSKHLLGNVIKKYVDDFQGIDISDIRIYTEWIVEENQKKIDIVGVSDKNKFVIVIENKVNASQRSGQLTSYRKAIETKYPQSQYTYYPFLLTLFGDVPKEEDDWYMVLSYGNILYAISNLLRAIENNNFEVSNRICNFIKDYKDIISKHLYLDDEIIKYGQDLYGKYKLIIESLENYKNIFTELEFEALKTIRDHMKTVPYFYFQKAYKRFLSTYSEQDNQDVFNENKNEIVHEYGFTKGKTEFWFAPVTIYQEQDKKLSSNKWKSPVPFAYFFIKEGDKITLHVELGPVNFLQKSLKVSNRDELVNFIKKDKTGEWSDLSPRANTKKWVKLYSDSREVPPWSSQEVIYSILEDLYINGFSHINDQVFAVINELFEE</sequence>
<protein>
    <submittedName>
        <fullName evidence="1">PD-(D/E)XK nuclease family protein</fullName>
    </submittedName>
</protein>
<dbReference type="GeneID" id="300960993"/>
<gene>
    <name evidence="1" type="ORF">WBS43_05060</name>
</gene>
<accession>A0ABU8HNQ4</accession>
<dbReference type="Proteomes" id="UP001365619">
    <property type="component" value="Unassembled WGS sequence"/>
</dbReference>
<reference evidence="1 2" key="1">
    <citation type="submission" date="2024-03" db="EMBL/GenBank/DDBJ databases">
        <title>A Rare Waterborne Outbreak of Bacillus cereus in China: Epidemiologic Survey, Genomic Insights and Virulence Characteristics.</title>
        <authorList>
            <person name="Wang S."/>
        </authorList>
    </citation>
    <scope>NUCLEOTIDE SEQUENCE [LARGE SCALE GENOMIC DNA]</scope>
    <source>
        <strain evidence="1 2">BC008</strain>
    </source>
</reference>
<name>A0ABU8HNQ4_9BACI</name>
<keyword evidence="2" id="KW-1185">Reference proteome</keyword>